<dbReference type="UniPathway" id="UPA00253">
    <property type="reaction ID" value="UER00334"/>
</dbReference>
<dbReference type="InterPro" id="IPR014445">
    <property type="entry name" value="Gln-dep_NAD_synthase"/>
</dbReference>
<dbReference type="GO" id="GO:0009435">
    <property type="term" value="P:NAD+ biosynthetic process"/>
    <property type="evidence" value="ECO:0007669"/>
    <property type="project" value="UniProtKB-UniRule"/>
</dbReference>
<reference evidence="11 12" key="1">
    <citation type="journal article" date="2016" name="Nat. Commun.">
        <title>Thousands of microbial genomes shed light on interconnected biogeochemical processes in an aquifer system.</title>
        <authorList>
            <person name="Anantharaman K."/>
            <person name="Brown C.T."/>
            <person name="Hug L.A."/>
            <person name="Sharon I."/>
            <person name="Castelle C.J."/>
            <person name="Probst A.J."/>
            <person name="Thomas B.C."/>
            <person name="Singh A."/>
            <person name="Wilkins M.J."/>
            <person name="Karaoz U."/>
            <person name="Brodie E.L."/>
            <person name="Williams K.H."/>
            <person name="Hubbard S.S."/>
            <person name="Banfield J.F."/>
        </authorList>
    </citation>
    <scope>NUCLEOTIDE SEQUENCE [LARGE SCALE GENOMIC DNA]</scope>
</reference>
<dbReference type="InterPro" id="IPR003010">
    <property type="entry name" value="C-N_Hydrolase"/>
</dbReference>
<dbReference type="EC" id="6.3.5.1" evidence="7 8"/>
<feature type="active site" description="Proton acceptor; for glutaminase activity" evidence="7">
    <location>
        <position position="48"/>
    </location>
</feature>
<gene>
    <name evidence="7" type="primary">nadE</name>
    <name evidence="11" type="ORF">A3D67_02545</name>
</gene>
<proteinExistence type="inferred from homology"/>
<dbReference type="GO" id="GO:0008795">
    <property type="term" value="F:NAD+ synthase activity"/>
    <property type="evidence" value="ECO:0007669"/>
    <property type="project" value="UniProtKB-UniRule"/>
</dbReference>
<evidence type="ECO:0000256" key="6">
    <source>
        <dbReference type="ARBA" id="ARBA00023027"/>
    </source>
</evidence>
<dbReference type="PIRSF" id="PIRSF006630">
    <property type="entry name" value="NADS_GAT"/>
    <property type="match status" value="1"/>
</dbReference>
<feature type="domain" description="CN hydrolase" evidence="10">
    <location>
        <begin position="8"/>
        <end position="285"/>
    </location>
</feature>
<dbReference type="InterPro" id="IPR014729">
    <property type="entry name" value="Rossmann-like_a/b/a_fold"/>
</dbReference>
<feature type="binding site" evidence="7">
    <location>
        <position position="135"/>
    </location>
    <ligand>
        <name>L-glutamine</name>
        <dbReference type="ChEBI" id="CHEBI:58359"/>
    </ligand>
</feature>
<keyword evidence="5 7" id="KW-0067">ATP-binding</keyword>
<dbReference type="EMBL" id="MHLN01000051">
    <property type="protein sequence ID" value="OGZ09460.1"/>
    <property type="molecule type" value="Genomic_DNA"/>
</dbReference>
<comment type="caution">
    <text evidence="11">The sequence shown here is derived from an EMBL/GenBank/DDBJ whole genome shotgun (WGS) entry which is preliminary data.</text>
</comment>
<evidence type="ECO:0000256" key="5">
    <source>
        <dbReference type="ARBA" id="ARBA00022840"/>
    </source>
</evidence>
<dbReference type="Gene3D" id="3.60.110.10">
    <property type="entry name" value="Carbon-nitrogen hydrolase"/>
    <property type="match status" value="1"/>
</dbReference>
<comment type="caution">
    <text evidence="7">Lacks conserved residue(s) required for the propagation of feature annotation.</text>
</comment>
<evidence type="ECO:0000256" key="2">
    <source>
        <dbReference type="ARBA" id="ARBA00007145"/>
    </source>
</evidence>
<sequence length="616" mass="68912">MSQSNLNFTVAVAQMRTVPGNVRRNLAEMLRYVAEARKQGAKLVVFPELATSGYLLGDRWEHNAFIREIETANHELCRASTDVVLVWGSVVSDQEKIGEDGRMRKYNAALIAQNGAWVGNGALCGWIPKTNLPKYRVFDDARHFYPAAQLAAERGIALDTLLHPFEVAIQGKSVQLALAVCEDLWDDEYNTKPSSIYASQKPDLLISISQSPWTYEKWHARDTMLKKRSHDAGTPILYVNSVGLQNNAKNLVLFDGSSAVMNESGVFLWQAPEHTEGLFTHQFGSHAAVMARRPSGIGEIFDALIFAMREFFAPFSKVVIGLSGGIDSAVMAALLVHALGQKKVLAVNMPTEYNSKTTRNLAWRCAEALGIEYCLLPIQLLYEAERGALAQAGFEPSMHAKENIQARIRGQQLASIAACVGGVFTCNGNKTEVALNYFTLYGDGAGAAAFLADLWKGQIYELARFLNARHNREVIPQGILDIVPSAELSPEQNVDEGRGDPIFYEYHDQLLRMFIEKRWDPTTVLVSAFRGTLEHDLGCRAGTVARFFKTATAFLENLEWAWRQYNVEFKRVQLPPVFLTSRRAFGFDRRDTIADAYFSDEYYRLRALCAEEWPRA</sequence>
<evidence type="ECO:0000313" key="12">
    <source>
        <dbReference type="Proteomes" id="UP000178099"/>
    </source>
</evidence>
<dbReference type="SUPFAM" id="SSF52402">
    <property type="entry name" value="Adenine nucleotide alpha hydrolases-like"/>
    <property type="match status" value="1"/>
</dbReference>
<dbReference type="NCBIfam" id="TIGR00552">
    <property type="entry name" value="nadE"/>
    <property type="match status" value="1"/>
</dbReference>
<feature type="binding site" evidence="7">
    <location>
        <position position="211"/>
    </location>
    <ligand>
        <name>L-glutamine</name>
        <dbReference type="ChEBI" id="CHEBI:58359"/>
    </ligand>
</feature>
<feature type="binding site" evidence="7">
    <location>
        <begin position="321"/>
        <end position="328"/>
    </location>
    <ligand>
        <name>ATP</name>
        <dbReference type="ChEBI" id="CHEBI:30616"/>
    </ligand>
</feature>
<dbReference type="Pfam" id="PF02540">
    <property type="entry name" value="NAD_synthase"/>
    <property type="match status" value="1"/>
</dbReference>
<evidence type="ECO:0000256" key="7">
    <source>
        <dbReference type="HAMAP-Rule" id="MF_02090"/>
    </source>
</evidence>
<accession>A0A1G2D941</accession>
<organism evidence="11 12">
    <name type="scientific">Candidatus Lloydbacteria bacterium RIFCSPHIGHO2_02_FULL_51_22</name>
    <dbReference type="NCBI Taxonomy" id="1798663"/>
    <lineage>
        <taxon>Bacteria</taxon>
        <taxon>Candidatus Lloydiibacteriota</taxon>
    </lineage>
</organism>
<feature type="active site" description="For glutaminase activity" evidence="7">
    <location>
        <position position="129"/>
    </location>
</feature>
<feature type="binding site" evidence="7">
    <location>
        <position position="570"/>
    </location>
    <ligand>
        <name>deamido-NAD(+)</name>
        <dbReference type="ChEBI" id="CHEBI:58437"/>
        <note>ligand shared between two neighboring subunits</note>
    </ligand>
</feature>
<comment type="similarity">
    <text evidence="9">Belongs to the NAD synthetase family.</text>
</comment>
<dbReference type="GO" id="GO:0005524">
    <property type="term" value="F:ATP binding"/>
    <property type="evidence" value="ECO:0007669"/>
    <property type="project" value="UniProtKB-UniRule"/>
</dbReference>
<dbReference type="Proteomes" id="UP000178099">
    <property type="component" value="Unassembled WGS sequence"/>
</dbReference>
<evidence type="ECO:0000256" key="9">
    <source>
        <dbReference type="RuleBase" id="RU003811"/>
    </source>
</evidence>
<protein>
    <recommendedName>
        <fullName evidence="7 8">Glutamine-dependent NAD(+) synthetase</fullName>
        <ecNumber evidence="7 8">6.3.5.1</ecNumber>
    </recommendedName>
    <alternativeName>
        <fullName evidence="7 8">NAD(+) synthase [glutamine-hydrolyzing]</fullName>
    </alternativeName>
</protein>
<dbReference type="PROSITE" id="PS50263">
    <property type="entry name" value="CN_HYDROLASE"/>
    <property type="match status" value="1"/>
</dbReference>
<evidence type="ECO:0000256" key="4">
    <source>
        <dbReference type="ARBA" id="ARBA00022741"/>
    </source>
</evidence>
<name>A0A1G2D941_9BACT</name>
<dbReference type="SUPFAM" id="SSF56317">
    <property type="entry name" value="Carbon-nitrogen hydrolase"/>
    <property type="match status" value="1"/>
</dbReference>
<feature type="binding site" evidence="7">
    <location>
        <position position="432"/>
    </location>
    <ligand>
        <name>deamido-NAD(+)</name>
        <dbReference type="ChEBI" id="CHEBI:58437"/>
        <note>ligand shared between two neighboring subunits</note>
    </ligand>
</feature>
<evidence type="ECO:0000256" key="1">
    <source>
        <dbReference type="ARBA" id="ARBA00005188"/>
    </source>
</evidence>
<dbReference type="InterPro" id="IPR003694">
    <property type="entry name" value="NAD_synthase"/>
</dbReference>
<dbReference type="Pfam" id="PF00795">
    <property type="entry name" value="CN_hydrolase"/>
    <property type="match status" value="1"/>
</dbReference>
<feature type="binding site" evidence="7">
    <location>
        <position position="403"/>
    </location>
    <ligand>
        <name>deamido-NAD(+)</name>
        <dbReference type="ChEBI" id="CHEBI:58437"/>
        <note>ligand shared between two neighboring subunits</note>
    </ligand>
</feature>
<dbReference type="CDD" id="cd00553">
    <property type="entry name" value="NAD_synthase"/>
    <property type="match status" value="1"/>
</dbReference>
<dbReference type="PANTHER" id="PTHR23090">
    <property type="entry name" value="NH 3 /GLUTAMINE-DEPENDENT NAD + SYNTHETASE"/>
    <property type="match status" value="1"/>
</dbReference>
<comment type="catalytic activity">
    <reaction evidence="7 8">
        <text>deamido-NAD(+) + L-glutamine + ATP + H2O = L-glutamate + AMP + diphosphate + NAD(+) + H(+)</text>
        <dbReference type="Rhea" id="RHEA:24384"/>
        <dbReference type="ChEBI" id="CHEBI:15377"/>
        <dbReference type="ChEBI" id="CHEBI:15378"/>
        <dbReference type="ChEBI" id="CHEBI:29985"/>
        <dbReference type="ChEBI" id="CHEBI:30616"/>
        <dbReference type="ChEBI" id="CHEBI:33019"/>
        <dbReference type="ChEBI" id="CHEBI:57540"/>
        <dbReference type="ChEBI" id="CHEBI:58359"/>
        <dbReference type="ChEBI" id="CHEBI:58437"/>
        <dbReference type="ChEBI" id="CHEBI:456215"/>
        <dbReference type="EC" id="6.3.5.1"/>
    </reaction>
</comment>
<comment type="similarity">
    <text evidence="2 7 8">In the C-terminal section; belongs to the NAD synthetase family.</text>
</comment>
<keyword evidence="6 7" id="KW-0520">NAD</keyword>
<keyword evidence="3 7" id="KW-0436">Ligase</keyword>
<dbReference type="Gene3D" id="3.40.50.620">
    <property type="entry name" value="HUPs"/>
    <property type="match status" value="1"/>
</dbReference>
<dbReference type="CDD" id="cd07570">
    <property type="entry name" value="GAT_Gln-NAD-synth"/>
    <property type="match status" value="1"/>
</dbReference>
<dbReference type="HAMAP" id="MF_02090">
    <property type="entry name" value="NadE_glutamine_dep"/>
    <property type="match status" value="1"/>
</dbReference>
<evidence type="ECO:0000256" key="3">
    <source>
        <dbReference type="ARBA" id="ARBA00022598"/>
    </source>
</evidence>
<dbReference type="PANTHER" id="PTHR23090:SF9">
    <property type="entry name" value="GLUTAMINE-DEPENDENT NAD(+) SYNTHETASE"/>
    <property type="match status" value="1"/>
</dbReference>
<dbReference type="AlphaFoldDB" id="A0A1G2D941"/>
<evidence type="ECO:0000313" key="11">
    <source>
        <dbReference type="EMBL" id="OGZ09460.1"/>
    </source>
</evidence>
<dbReference type="InterPro" id="IPR022310">
    <property type="entry name" value="NAD/GMP_synthase"/>
</dbReference>
<feature type="binding site" evidence="7">
    <location>
        <position position="217"/>
    </location>
    <ligand>
        <name>L-glutamine</name>
        <dbReference type="ChEBI" id="CHEBI:58359"/>
    </ligand>
</feature>
<comment type="function">
    <text evidence="7">Catalyzes the ATP-dependent amidation of deamido-NAD to form NAD. Uses L-glutamine as a nitrogen source.</text>
</comment>
<dbReference type="GO" id="GO:0005737">
    <property type="term" value="C:cytoplasm"/>
    <property type="evidence" value="ECO:0007669"/>
    <property type="project" value="InterPro"/>
</dbReference>
<evidence type="ECO:0000259" key="10">
    <source>
        <dbReference type="PROSITE" id="PS50263"/>
    </source>
</evidence>
<dbReference type="InterPro" id="IPR036526">
    <property type="entry name" value="C-N_Hydrolase_sf"/>
</dbReference>
<comment type="pathway">
    <text evidence="1 7 8">Cofactor biosynthesis; NAD(+) biosynthesis; NAD(+) from deamido-NAD(+) (L-Gln route): step 1/1.</text>
</comment>
<feature type="active site" description="Nucleophile; for glutaminase activity" evidence="7">
    <location>
        <position position="181"/>
    </location>
</feature>
<keyword evidence="4 7" id="KW-0547">Nucleotide-binding</keyword>
<dbReference type="GO" id="GO:0003952">
    <property type="term" value="F:NAD+ synthase (glutamine-hydrolyzing) activity"/>
    <property type="evidence" value="ECO:0007669"/>
    <property type="project" value="UniProtKB-UniRule"/>
</dbReference>
<evidence type="ECO:0000256" key="8">
    <source>
        <dbReference type="PIRNR" id="PIRNR006630"/>
    </source>
</evidence>
<dbReference type="GO" id="GO:0004359">
    <property type="term" value="F:glutaminase activity"/>
    <property type="evidence" value="ECO:0007669"/>
    <property type="project" value="InterPro"/>
</dbReference>